<reference evidence="8 9" key="1">
    <citation type="submission" date="2017-09" db="EMBL/GenBank/DDBJ databases">
        <title>Genomics of the genus Arcobacter.</title>
        <authorList>
            <person name="Perez-Cataluna A."/>
            <person name="Figueras M.J."/>
            <person name="Salas-Masso N."/>
        </authorList>
    </citation>
    <scope>NUCLEOTIDE SEQUENCE [LARGE SCALE GENOMIC DNA]</scope>
    <source>
        <strain evidence="8 9">CECT 7834</strain>
    </source>
</reference>
<keyword evidence="6" id="KW-0472">Membrane</keyword>
<keyword evidence="6" id="KW-0812">Transmembrane</keyword>
<keyword evidence="8" id="KW-0808">Transferase</keyword>
<gene>
    <name evidence="8" type="ORF">CP963_12400</name>
</gene>
<dbReference type="InterPro" id="IPR036097">
    <property type="entry name" value="HisK_dim/P_sf"/>
</dbReference>
<evidence type="ECO:0000256" key="6">
    <source>
        <dbReference type="SAM" id="Phobius"/>
    </source>
</evidence>
<organism evidence="8 9">
    <name type="scientific">Arcobacter cloacae</name>
    <dbReference type="NCBI Taxonomy" id="1054034"/>
    <lineage>
        <taxon>Bacteria</taxon>
        <taxon>Pseudomonadati</taxon>
        <taxon>Campylobacterota</taxon>
        <taxon>Epsilonproteobacteria</taxon>
        <taxon>Campylobacterales</taxon>
        <taxon>Arcobacteraceae</taxon>
        <taxon>Arcobacter</taxon>
    </lineage>
</organism>
<evidence type="ECO:0000256" key="5">
    <source>
        <dbReference type="SAM" id="Coils"/>
    </source>
</evidence>
<feature type="coiled-coil region" evidence="5">
    <location>
        <begin position="579"/>
        <end position="620"/>
    </location>
</feature>
<dbReference type="SMART" id="SM00387">
    <property type="entry name" value="HATPase_c"/>
    <property type="match status" value="1"/>
</dbReference>
<sequence>QIFKTNIFKIGAIAPELIKLNADMYANLGLVEKNLKIGDLLDGYYKKRNPHPLVELSEDENEYLKNNPKIKVHNESNWPPYNYNTNQTPKGFSIDYMNLLASKLGIQIEYISGFSWDEYIEKLKNNEIDVMLNISKTPQREDFFSFTTSYAKSIDTVFTKKNSNLKNLDDFDGKTIAVIKGFYEEELLKKYYPNIKLLTVEDSIEALKKVAFDEAQGAIDSFAVGNYYIQNNLISNLKPAFEIEDKRFNLEMHLATNKNNEILRDILEKTKAKITEEEIFNLKKKWMDEKVYLNNSNIYLTQIEQNYLNNKKEITMCVDPDWEPFEKINENKEHEGIAADLIAIISKKLNIEIKLIPTKNWEETLKFSKEKKCDILSFLNETPKRKEWLNFTNPIFEDPNVIVGRIETNEIKDLSKVKASIALPKGTAMYERFEKDFPNMMIIPVNSEEEAFSLVEQKKADLTLRSLIITAYTIKEKGLFNLKILHQPKNYENFLRIGVIKDEEILVGILNKAIEQITSDEIQTIVNKWVSIKYQKAADYTYFWVFFALTSVLIFFFLYRQYLLKHANNHLQKEVIKRTRQLESSNESLKQKRDELHNLNKNLELKIKEEVEKNRLIQEKLFKADKLASMGEMISNIAHQWRQPLSVISTLATGVKLQKEFDTLSDKELILNMDLINKNAQYLSETINDFKNFIKGDRNLQNYNLSSTITNFIHLVESSIKNSNIRMVLDLDDDIFINGYPNELIQCFINIFNNSKDAYEETNQKNPLFFIETKKQNNQVIIKIKDNAQGIPQNIISKIYEPYFTTKHKSQGTGLGLHMTYKLITDGINGKIDAKNVSFEFEDKTEKGVEFKIIIDL</sequence>
<dbReference type="PANTHER" id="PTHR35936:SF32">
    <property type="entry name" value="MEMBRANE-BOUND LYTIC MUREIN TRANSGLYCOSYLASE F"/>
    <property type="match status" value="1"/>
</dbReference>
<dbReference type="PANTHER" id="PTHR35936">
    <property type="entry name" value="MEMBRANE-BOUND LYTIC MUREIN TRANSGLYCOSYLASE F"/>
    <property type="match status" value="1"/>
</dbReference>
<dbReference type="Gene3D" id="3.30.565.10">
    <property type="entry name" value="Histidine kinase-like ATPase, C-terminal domain"/>
    <property type="match status" value="1"/>
</dbReference>
<dbReference type="InterPro" id="IPR003661">
    <property type="entry name" value="HisK_dim/P_dom"/>
</dbReference>
<dbReference type="RefSeq" id="WP_129014479.1">
    <property type="nucleotide sequence ID" value="NZ_NXII01000025.1"/>
</dbReference>
<dbReference type="GO" id="GO:0000155">
    <property type="term" value="F:phosphorelay sensor kinase activity"/>
    <property type="evidence" value="ECO:0007669"/>
    <property type="project" value="InterPro"/>
</dbReference>
<comment type="caution">
    <text evidence="8">The sequence shown here is derived from an EMBL/GenBank/DDBJ whole genome shotgun (WGS) entry which is preliminary data.</text>
</comment>
<dbReference type="CDD" id="cd00082">
    <property type="entry name" value="HisKA"/>
    <property type="match status" value="1"/>
</dbReference>
<dbReference type="CDD" id="cd01007">
    <property type="entry name" value="PBP2_BvgS_HisK_like"/>
    <property type="match status" value="1"/>
</dbReference>
<dbReference type="AlphaFoldDB" id="A0AA94JV40"/>
<dbReference type="SUPFAM" id="SSF47384">
    <property type="entry name" value="Homodimeric domain of signal transducing histidine kinase"/>
    <property type="match status" value="1"/>
</dbReference>
<dbReference type="CDD" id="cd13708">
    <property type="entry name" value="PBP2_BvgS_like_1"/>
    <property type="match status" value="1"/>
</dbReference>
<comment type="catalytic activity">
    <reaction evidence="1">
        <text>ATP + protein L-histidine = ADP + protein N-phospho-L-histidine.</text>
        <dbReference type="EC" id="2.7.13.3"/>
    </reaction>
</comment>
<evidence type="ECO:0000313" key="8">
    <source>
        <dbReference type="EMBL" id="RXI37604.1"/>
    </source>
</evidence>
<evidence type="ECO:0000259" key="7">
    <source>
        <dbReference type="PROSITE" id="PS50109"/>
    </source>
</evidence>
<feature type="transmembrane region" description="Helical" evidence="6">
    <location>
        <begin position="540"/>
        <end position="559"/>
    </location>
</feature>
<dbReference type="InterPro" id="IPR001638">
    <property type="entry name" value="Solute-binding_3/MltF_N"/>
</dbReference>
<evidence type="ECO:0000256" key="2">
    <source>
        <dbReference type="ARBA" id="ARBA00012438"/>
    </source>
</evidence>
<keyword evidence="6" id="KW-1133">Transmembrane helix</keyword>
<evidence type="ECO:0000256" key="1">
    <source>
        <dbReference type="ARBA" id="ARBA00000085"/>
    </source>
</evidence>
<accession>A0AA94JV40</accession>
<name>A0AA94JV40_9BACT</name>
<dbReference type="InterPro" id="IPR004358">
    <property type="entry name" value="Sig_transdc_His_kin-like_C"/>
</dbReference>
<dbReference type="Proteomes" id="UP000290378">
    <property type="component" value="Unassembled WGS sequence"/>
</dbReference>
<keyword evidence="5" id="KW-0175">Coiled coil</keyword>
<evidence type="ECO:0000256" key="3">
    <source>
        <dbReference type="ARBA" id="ARBA00022553"/>
    </source>
</evidence>
<dbReference type="SUPFAM" id="SSF55874">
    <property type="entry name" value="ATPase domain of HSP90 chaperone/DNA topoisomerase II/histidine kinase"/>
    <property type="match status" value="1"/>
</dbReference>
<dbReference type="EC" id="2.7.13.3" evidence="2"/>
<dbReference type="Gene3D" id="1.10.287.130">
    <property type="match status" value="1"/>
</dbReference>
<dbReference type="InterPro" id="IPR003594">
    <property type="entry name" value="HATPase_dom"/>
</dbReference>
<dbReference type="InterPro" id="IPR005467">
    <property type="entry name" value="His_kinase_dom"/>
</dbReference>
<feature type="non-terminal residue" evidence="8">
    <location>
        <position position="1"/>
    </location>
</feature>
<keyword evidence="4" id="KW-0732">Signal</keyword>
<evidence type="ECO:0000256" key="4">
    <source>
        <dbReference type="ARBA" id="ARBA00022729"/>
    </source>
</evidence>
<dbReference type="InterPro" id="IPR036890">
    <property type="entry name" value="HATPase_C_sf"/>
</dbReference>
<dbReference type="SUPFAM" id="SSF53850">
    <property type="entry name" value="Periplasmic binding protein-like II"/>
    <property type="match status" value="2"/>
</dbReference>
<feature type="domain" description="Histidine kinase" evidence="7">
    <location>
        <begin position="636"/>
        <end position="857"/>
    </location>
</feature>
<dbReference type="Gene3D" id="3.40.190.10">
    <property type="entry name" value="Periplasmic binding protein-like II"/>
    <property type="match status" value="4"/>
</dbReference>
<dbReference type="EMBL" id="NXII01000025">
    <property type="protein sequence ID" value="RXI37604.1"/>
    <property type="molecule type" value="Genomic_DNA"/>
</dbReference>
<evidence type="ECO:0000313" key="9">
    <source>
        <dbReference type="Proteomes" id="UP000290378"/>
    </source>
</evidence>
<proteinExistence type="predicted"/>
<dbReference type="PROSITE" id="PS50109">
    <property type="entry name" value="HIS_KIN"/>
    <property type="match status" value="1"/>
</dbReference>
<keyword evidence="8" id="KW-0418">Kinase</keyword>
<protein>
    <recommendedName>
        <fullName evidence="2">histidine kinase</fullName>
        <ecNumber evidence="2">2.7.13.3</ecNumber>
    </recommendedName>
</protein>
<dbReference type="PRINTS" id="PR00344">
    <property type="entry name" value="BCTRLSENSOR"/>
</dbReference>
<dbReference type="SMART" id="SM00062">
    <property type="entry name" value="PBPb"/>
    <property type="match status" value="2"/>
</dbReference>
<dbReference type="Pfam" id="PF00497">
    <property type="entry name" value="SBP_bac_3"/>
    <property type="match status" value="2"/>
</dbReference>
<keyword evidence="3" id="KW-0597">Phosphoprotein</keyword>
<dbReference type="Pfam" id="PF02518">
    <property type="entry name" value="HATPase_c"/>
    <property type="match status" value="1"/>
</dbReference>
<keyword evidence="9" id="KW-1185">Reference proteome</keyword>